<evidence type="ECO:0000256" key="1">
    <source>
        <dbReference type="ARBA" id="ARBA00010790"/>
    </source>
</evidence>
<accession>A0A194X798</accession>
<keyword evidence="3 4" id="KW-0274">FAD</keyword>
<dbReference type="InterPro" id="IPR036188">
    <property type="entry name" value="FAD/NAD-bd_sf"/>
</dbReference>
<dbReference type="AlphaFoldDB" id="A0A194X798"/>
<sequence length="549" mass="60031">MDAYDFVVVGAGASGAVVASRLAKSSSRPSVLLLEAGGSNDSIQHLPATERFNVAFSPDSPLNWNYKTVLQTQLNGQEIDYSRGKGLGGSTAINFCGWVVGPRDDYDEWAELVEDKSFCWQNAKSCLGRIGHLHSEIPQPKLSKYVCARPEDHSTAGPLHLTYGDSWVSDLEDIFMAAEQAGLKSNSDVNSGNPIGMGMGSVCIYKGQRLTSSIAYLSDPPMNLRILSDAGVASVLLDGKRAVGVETLDSRRFYARREVILSAGALNTPQILMLSGIGPREELEKHGIKLQHDLPQLGRNLQDHCFSSVGIVMEEDGRSPHEGKKQSPTPMGWAKLDSVFASKEYKALPRQQQDFLPAPTVPSMEIATHIPPTFLNHTISPGTTFLGAMCLVMNPQSRGTVTLQSPDPKKAPLIDPRFMTHEYDRRVMIEGVRQVQRILAAPVFASRIVHRLGPKDDSEEGIWEHIRCNTGSSWHMSCTARMGTDANSACVDSNFRVFGLAGLRLVDLSICPFVPNNHTQSTAYVVGEIAAEKMIAEYDLDETLPYAML</sequence>
<dbReference type="GO" id="GO:0050660">
    <property type="term" value="F:flavin adenine dinucleotide binding"/>
    <property type="evidence" value="ECO:0007669"/>
    <property type="project" value="InterPro"/>
</dbReference>
<dbReference type="InParanoid" id="A0A194X798"/>
<dbReference type="SUPFAM" id="SSF51905">
    <property type="entry name" value="FAD/NAD(P)-binding domain"/>
    <property type="match status" value="1"/>
</dbReference>
<dbReference type="Proteomes" id="UP000070700">
    <property type="component" value="Unassembled WGS sequence"/>
</dbReference>
<dbReference type="PANTHER" id="PTHR11552:SF134">
    <property type="entry name" value="GLUCOSE-METHANOL-CHOLINE OXIDOREDUCTASE N-TERMINAL DOMAIN-CONTAINING PROTEIN"/>
    <property type="match status" value="1"/>
</dbReference>
<protein>
    <submittedName>
        <fullName evidence="7">Alcohol oxidase</fullName>
    </submittedName>
</protein>
<evidence type="ECO:0000259" key="6">
    <source>
        <dbReference type="PROSITE" id="PS00624"/>
    </source>
</evidence>
<dbReference type="SUPFAM" id="SSF54373">
    <property type="entry name" value="FAD-linked reductases, C-terminal domain"/>
    <property type="match status" value="1"/>
</dbReference>
<comment type="similarity">
    <text evidence="1 4">Belongs to the GMC oxidoreductase family.</text>
</comment>
<dbReference type="Pfam" id="PF05199">
    <property type="entry name" value="GMC_oxred_C"/>
    <property type="match status" value="1"/>
</dbReference>
<dbReference type="OrthoDB" id="269227at2759"/>
<proteinExistence type="inferred from homology"/>
<evidence type="ECO:0000313" key="7">
    <source>
        <dbReference type="EMBL" id="KUJ16043.1"/>
    </source>
</evidence>
<dbReference type="InterPro" id="IPR007867">
    <property type="entry name" value="GMC_OxRtase_C"/>
</dbReference>
<keyword evidence="8" id="KW-1185">Reference proteome</keyword>
<gene>
    <name evidence="7" type="ORF">LY89DRAFT_708061</name>
</gene>
<name>A0A194X798_MOLSC</name>
<evidence type="ECO:0000313" key="8">
    <source>
        <dbReference type="Proteomes" id="UP000070700"/>
    </source>
</evidence>
<evidence type="ECO:0000259" key="5">
    <source>
        <dbReference type="PROSITE" id="PS00623"/>
    </source>
</evidence>
<reference evidence="7 8" key="1">
    <citation type="submission" date="2015-10" db="EMBL/GenBank/DDBJ databases">
        <title>Full genome of DAOMC 229536 Phialocephala scopiformis, a fungal endophyte of spruce producing the potent anti-insectan compound rugulosin.</title>
        <authorList>
            <consortium name="DOE Joint Genome Institute"/>
            <person name="Walker A.K."/>
            <person name="Frasz S.L."/>
            <person name="Seifert K.A."/>
            <person name="Miller J.D."/>
            <person name="Mondo S.J."/>
            <person name="Labutti K."/>
            <person name="Lipzen A."/>
            <person name="Dockter R."/>
            <person name="Kennedy M."/>
            <person name="Grigoriev I.V."/>
            <person name="Spatafora J.W."/>
        </authorList>
    </citation>
    <scope>NUCLEOTIDE SEQUENCE [LARGE SCALE GENOMIC DNA]</scope>
    <source>
        <strain evidence="7 8">CBS 120377</strain>
    </source>
</reference>
<evidence type="ECO:0000256" key="3">
    <source>
        <dbReference type="PIRSR" id="PIRSR000137-2"/>
    </source>
</evidence>
<evidence type="ECO:0000256" key="4">
    <source>
        <dbReference type="RuleBase" id="RU003968"/>
    </source>
</evidence>
<feature type="binding site" evidence="3">
    <location>
        <begin position="474"/>
        <end position="475"/>
    </location>
    <ligand>
        <name>FAD</name>
        <dbReference type="ChEBI" id="CHEBI:57692"/>
    </ligand>
</feature>
<dbReference type="EMBL" id="KQ947417">
    <property type="protein sequence ID" value="KUJ16043.1"/>
    <property type="molecule type" value="Genomic_DNA"/>
</dbReference>
<feature type="domain" description="Glucose-methanol-choline oxidoreductase N-terminal" evidence="5">
    <location>
        <begin position="84"/>
        <end position="107"/>
    </location>
</feature>
<feature type="active site" description="Proton donor" evidence="2">
    <location>
        <position position="475"/>
    </location>
</feature>
<comment type="cofactor">
    <cofactor evidence="3">
        <name>FAD</name>
        <dbReference type="ChEBI" id="CHEBI:57692"/>
    </cofactor>
</comment>
<dbReference type="PROSITE" id="PS00624">
    <property type="entry name" value="GMC_OXRED_2"/>
    <property type="match status" value="1"/>
</dbReference>
<keyword evidence="4" id="KW-0285">Flavoprotein</keyword>
<dbReference type="GO" id="GO:0016614">
    <property type="term" value="F:oxidoreductase activity, acting on CH-OH group of donors"/>
    <property type="evidence" value="ECO:0007669"/>
    <property type="project" value="InterPro"/>
</dbReference>
<dbReference type="Gene3D" id="3.50.50.60">
    <property type="entry name" value="FAD/NAD(P)-binding domain"/>
    <property type="match status" value="1"/>
</dbReference>
<evidence type="ECO:0000256" key="2">
    <source>
        <dbReference type="PIRSR" id="PIRSR000137-1"/>
    </source>
</evidence>
<dbReference type="PROSITE" id="PS00623">
    <property type="entry name" value="GMC_OXRED_1"/>
    <property type="match status" value="1"/>
</dbReference>
<dbReference type="InterPro" id="IPR012132">
    <property type="entry name" value="GMC_OxRdtase"/>
</dbReference>
<feature type="binding site" evidence="3">
    <location>
        <position position="232"/>
    </location>
    <ligand>
        <name>FAD</name>
        <dbReference type="ChEBI" id="CHEBI:57692"/>
    </ligand>
</feature>
<feature type="active site" description="Proton acceptor" evidence="2">
    <location>
        <position position="518"/>
    </location>
</feature>
<dbReference type="RefSeq" id="XP_018070398.1">
    <property type="nucleotide sequence ID" value="XM_018217658.1"/>
</dbReference>
<dbReference type="GeneID" id="28827384"/>
<dbReference type="Gene3D" id="3.30.560.10">
    <property type="entry name" value="Glucose Oxidase, domain 3"/>
    <property type="match status" value="1"/>
</dbReference>
<dbReference type="PANTHER" id="PTHR11552">
    <property type="entry name" value="GLUCOSE-METHANOL-CHOLINE GMC OXIDOREDUCTASE"/>
    <property type="match status" value="1"/>
</dbReference>
<organism evidence="7 8">
    <name type="scientific">Mollisia scopiformis</name>
    <name type="common">Conifer needle endophyte fungus</name>
    <name type="synonym">Phialocephala scopiformis</name>
    <dbReference type="NCBI Taxonomy" id="149040"/>
    <lineage>
        <taxon>Eukaryota</taxon>
        <taxon>Fungi</taxon>
        <taxon>Dikarya</taxon>
        <taxon>Ascomycota</taxon>
        <taxon>Pezizomycotina</taxon>
        <taxon>Leotiomycetes</taxon>
        <taxon>Helotiales</taxon>
        <taxon>Mollisiaceae</taxon>
        <taxon>Mollisia</taxon>
    </lineage>
</organism>
<dbReference type="InterPro" id="IPR000172">
    <property type="entry name" value="GMC_OxRdtase_N"/>
</dbReference>
<dbReference type="KEGG" id="psco:LY89DRAFT_708061"/>
<dbReference type="PIRSF" id="PIRSF000137">
    <property type="entry name" value="Alcohol_oxidase"/>
    <property type="match status" value="1"/>
</dbReference>
<feature type="domain" description="Glucose-methanol-choline oxidoreductase N-terminal" evidence="6">
    <location>
        <begin position="264"/>
        <end position="278"/>
    </location>
</feature>
<dbReference type="Pfam" id="PF00732">
    <property type="entry name" value="GMC_oxred_N"/>
    <property type="match status" value="1"/>
</dbReference>